<feature type="region of interest" description="Disordered" evidence="1">
    <location>
        <begin position="1"/>
        <end position="104"/>
    </location>
</feature>
<accession>U2RPJ7</accession>
<evidence type="ECO:0000313" key="3">
    <source>
        <dbReference type="Proteomes" id="UP000017052"/>
    </source>
</evidence>
<comment type="caution">
    <text evidence="2">The sequence shown here is derived from an EMBL/GenBank/DDBJ whole genome shotgun (WGS) entry which is preliminary data.</text>
</comment>
<reference evidence="2" key="1">
    <citation type="submission" date="2013-08" db="EMBL/GenBank/DDBJ databases">
        <authorList>
            <person name="Durkin A.S."/>
            <person name="Haft D.R."/>
            <person name="McCorrison J."/>
            <person name="Torralba M."/>
            <person name="Gillis M."/>
            <person name="Haft D.H."/>
            <person name="Methe B."/>
            <person name="Sutton G."/>
            <person name="Nelson K.E."/>
        </authorList>
    </citation>
    <scope>NUCLEOTIDE SEQUENCE [LARGE SCALE GENOMIC DNA]</scope>
    <source>
        <strain evidence="2">F0233</strain>
    </source>
</reference>
<feature type="compositionally biased region" description="Basic residues" evidence="1">
    <location>
        <begin position="80"/>
        <end position="89"/>
    </location>
</feature>
<dbReference type="AlphaFoldDB" id="U2RPJ7"/>
<dbReference type="Proteomes" id="UP000017052">
    <property type="component" value="Unassembled WGS sequence"/>
</dbReference>
<protein>
    <submittedName>
        <fullName evidence="2">Uncharacterized protein</fullName>
    </submittedName>
</protein>
<dbReference type="EMBL" id="ACVN02000185">
    <property type="protein sequence ID" value="ERK55453.1"/>
    <property type="molecule type" value="Genomic_DNA"/>
</dbReference>
<name>U2RPJ7_9ACTN</name>
<organism evidence="2 3">
    <name type="scientific">Propionibacterium acidifaciens F0233</name>
    <dbReference type="NCBI Taxonomy" id="553198"/>
    <lineage>
        <taxon>Bacteria</taxon>
        <taxon>Bacillati</taxon>
        <taxon>Actinomycetota</taxon>
        <taxon>Actinomycetes</taxon>
        <taxon>Propionibacteriales</taxon>
        <taxon>Propionibacteriaceae</taxon>
        <taxon>Propionibacterium</taxon>
    </lineage>
</organism>
<evidence type="ECO:0000313" key="2">
    <source>
        <dbReference type="EMBL" id="ERK55453.1"/>
    </source>
</evidence>
<keyword evidence="3" id="KW-1185">Reference proteome</keyword>
<proteinExistence type="predicted"/>
<sequence>MDEAEKRGPAAHSHPHRTRIREDGRIGPGRHASLRSGLGGRRENRGSADATHGAGHSTTNDDGAHQGELHGPMMPETALRGKRAPRGWARRGVAEAGRGEDVRE</sequence>
<evidence type="ECO:0000256" key="1">
    <source>
        <dbReference type="SAM" id="MobiDB-lite"/>
    </source>
</evidence>
<gene>
    <name evidence="2" type="ORF">HMPREF0682_2418</name>
</gene>